<gene>
    <name evidence="1" type="ORF">LIPSTDRAFT_107682</name>
</gene>
<keyword evidence="2" id="KW-1185">Reference proteome</keyword>
<accession>A0A1E3PWX9</accession>
<dbReference type="AlphaFoldDB" id="A0A1E3PWX9"/>
<evidence type="ECO:0000313" key="1">
    <source>
        <dbReference type="EMBL" id="ODQ69432.1"/>
    </source>
</evidence>
<dbReference type="EMBL" id="KV454303">
    <property type="protein sequence ID" value="ODQ69432.1"/>
    <property type="molecule type" value="Genomic_DNA"/>
</dbReference>
<name>A0A1E3PWX9_LIPST</name>
<reference evidence="1 2" key="1">
    <citation type="journal article" date="2016" name="Proc. Natl. Acad. Sci. U.S.A.">
        <title>Comparative genomics of biotechnologically important yeasts.</title>
        <authorList>
            <person name="Riley R."/>
            <person name="Haridas S."/>
            <person name="Wolfe K.H."/>
            <person name="Lopes M.R."/>
            <person name="Hittinger C.T."/>
            <person name="Goeker M."/>
            <person name="Salamov A.A."/>
            <person name="Wisecaver J.H."/>
            <person name="Long T.M."/>
            <person name="Calvey C.H."/>
            <person name="Aerts A.L."/>
            <person name="Barry K.W."/>
            <person name="Choi C."/>
            <person name="Clum A."/>
            <person name="Coughlan A.Y."/>
            <person name="Deshpande S."/>
            <person name="Douglass A.P."/>
            <person name="Hanson S.J."/>
            <person name="Klenk H.-P."/>
            <person name="LaButti K.M."/>
            <person name="Lapidus A."/>
            <person name="Lindquist E.A."/>
            <person name="Lipzen A.M."/>
            <person name="Meier-Kolthoff J.P."/>
            <person name="Ohm R.A."/>
            <person name="Otillar R.P."/>
            <person name="Pangilinan J.L."/>
            <person name="Peng Y."/>
            <person name="Rokas A."/>
            <person name="Rosa C.A."/>
            <person name="Scheuner C."/>
            <person name="Sibirny A.A."/>
            <person name="Slot J.C."/>
            <person name="Stielow J.B."/>
            <person name="Sun H."/>
            <person name="Kurtzman C.P."/>
            <person name="Blackwell M."/>
            <person name="Grigoriev I.V."/>
            <person name="Jeffries T.W."/>
        </authorList>
    </citation>
    <scope>NUCLEOTIDE SEQUENCE [LARGE SCALE GENOMIC DNA]</scope>
    <source>
        <strain evidence="1 2">NRRL Y-11557</strain>
    </source>
</reference>
<sequence>MSTSIFFEKLPETAHFLPPLSPCLPAIVEETSLDHGAFSLEASLPPSRDNASNLTPRFPIDAAERSTTAIDGNRENYGVETLASQLADQLCTFHGCCVDCHRISKLQHSQDSREHIPLATHLESMAGLCPEVLSSTRIPSPDDDLFGKTRIASQEIYCGLTFGNQALHICLDEDGQVTNAAGTSFDVDSVTGFPTNLAMAKQGVRCFPTQMQVSDLQSDLHLRPRQVHYFDEAGNQHQVRRPVHKIPHYNVWLSHLASKRCRHI</sequence>
<proteinExistence type="predicted"/>
<dbReference type="OrthoDB" id="5369347at2759"/>
<protein>
    <submittedName>
        <fullName evidence="1">Uncharacterized protein</fullName>
    </submittedName>
</protein>
<dbReference type="Proteomes" id="UP000094385">
    <property type="component" value="Unassembled WGS sequence"/>
</dbReference>
<organism evidence="1 2">
    <name type="scientific">Lipomyces starkeyi NRRL Y-11557</name>
    <dbReference type="NCBI Taxonomy" id="675824"/>
    <lineage>
        <taxon>Eukaryota</taxon>
        <taxon>Fungi</taxon>
        <taxon>Dikarya</taxon>
        <taxon>Ascomycota</taxon>
        <taxon>Saccharomycotina</taxon>
        <taxon>Lipomycetes</taxon>
        <taxon>Lipomycetales</taxon>
        <taxon>Lipomycetaceae</taxon>
        <taxon>Lipomyces</taxon>
    </lineage>
</organism>
<evidence type="ECO:0000313" key="2">
    <source>
        <dbReference type="Proteomes" id="UP000094385"/>
    </source>
</evidence>